<evidence type="ECO:0000313" key="2">
    <source>
        <dbReference type="Proteomes" id="UP000823858"/>
    </source>
</evidence>
<name>A0A9D2TQZ5_9CORY</name>
<organism evidence="1 2">
    <name type="scientific">Candidatus Corynebacterium faecigallinarum</name>
    <dbReference type="NCBI Taxonomy" id="2838528"/>
    <lineage>
        <taxon>Bacteria</taxon>
        <taxon>Bacillati</taxon>
        <taxon>Actinomycetota</taxon>
        <taxon>Actinomycetes</taxon>
        <taxon>Mycobacteriales</taxon>
        <taxon>Corynebacteriaceae</taxon>
        <taxon>Corynebacterium</taxon>
    </lineage>
</organism>
<evidence type="ECO:0000313" key="1">
    <source>
        <dbReference type="EMBL" id="HJC86308.1"/>
    </source>
</evidence>
<dbReference type="EMBL" id="DWVP01000024">
    <property type="protein sequence ID" value="HJC86308.1"/>
    <property type="molecule type" value="Genomic_DNA"/>
</dbReference>
<dbReference type="SUPFAM" id="SSF48452">
    <property type="entry name" value="TPR-like"/>
    <property type="match status" value="1"/>
</dbReference>
<dbReference type="Proteomes" id="UP000823858">
    <property type="component" value="Unassembled WGS sequence"/>
</dbReference>
<comment type="caution">
    <text evidence="1">The sequence shown here is derived from an EMBL/GenBank/DDBJ whole genome shotgun (WGS) entry which is preliminary data.</text>
</comment>
<dbReference type="InterPro" id="IPR011990">
    <property type="entry name" value="TPR-like_helical_dom_sf"/>
</dbReference>
<reference evidence="1" key="1">
    <citation type="journal article" date="2021" name="PeerJ">
        <title>Extensive microbial diversity within the chicken gut microbiome revealed by metagenomics and culture.</title>
        <authorList>
            <person name="Gilroy R."/>
            <person name="Ravi A."/>
            <person name="Getino M."/>
            <person name="Pursley I."/>
            <person name="Horton D.L."/>
            <person name="Alikhan N.F."/>
            <person name="Baker D."/>
            <person name="Gharbi K."/>
            <person name="Hall N."/>
            <person name="Watson M."/>
            <person name="Adriaenssens E.M."/>
            <person name="Foster-Nyarko E."/>
            <person name="Jarju S."/>
            <person name="Secka A."/>
            <person name="Antonio M."/>
            <person name="Oren A."/>
            <person name="Chaudhuri R.R."/>
            <person name="La Ragione R."/>
            <person name="Hildebrand F."/>
            <person name="Pallen M.J."/>
        </authorList>
    </citation>
    <scope>NUCLEOTIDE SEQUENCE</scope>
    <source>
        <strain evidence="1">ChiHjej13B12-4958</strain>
    </source>
</reference>
<dbReference type="AlphaFoldDB" id="A0A9D2TQZ5"/>
<accession>A0A9D2TQZ5</accession>
<sequence>MASQLSLAELLQASADAATAGDHTTAWRLTSEFGTRHWVDEAPEVTEGTEGTPAHLVTEFHVLRAAVADRLELHAEAAEAVHAWRSRATETGDHASAVLASSALCLVAMVVESDNAPLESLAPSEALLADLRDALRTYSPAGATTGESLTRHESMCLSLAAMGGLTCATSLESPLRETFRTLAEKFTAPSTSSATNDRILTRAQQLHADGEIAAAKELVVALLDAESPTTRYEAHDLMGYFALTAEDNDSVLEHWRTCAEIALELGAPLEGVHRAEQACQLLNAEGDYTAAYDLACRYDEACTGAPVSPALLNLQAVRARAALGVGNLDEARRLAEATADWSMLTPDAERTLACLTMASVAASSAGDHVGTAALLERSCVLYLELGRPLAASQSLRTAAREQLNAEATSRAIELMERARVILEDAERAQDEPMLSWHLGDWNEDMSTIWEEAGREDLALEYATRAAQSFTDAQDHSSAALNWVAAASLHLERGEDTRCDIALDRAHGELLLVPEEVPEETDGDVGDVGASGSPAWQAYHELRHLRGN</sequence>
<protein>
    <submittedName>
        <fullName evidence="1">Uncharacterized protein</fullName>
    </submittedName>
</protein>
<gene>
    <name evidence="1" type="ORF">H9751_12380</name>
</gene>
<reference evidence="1" key="2">
    <citation type="submission" date="2021-04" db="EMBL/GenBank/DDBJ databases">
        <authorList>
            <person name="Gilroy R."/>
        </authorList>
    </citation>
    <scope>NUCLEOTIDE SEQUENCE</scope>
    <source>
        <strain evidence="1">ChiHjej13B12-4958</strain>
    </source>
</reference>
<proteinExistence type="predicted"/>